<proteinExistence type="predicted"/>
<dbReference type="EMBL" id="SMJZ01000004">
    <property type="protein sequence ID" value="TDC11004.1"/>
    <property type="molecule type" value="Genomic_DNA"/>
</dbReference>
<evidence type="ECO:0000256" key="1">
    <source>
        <dbReference type="ARBA" id="ARBA00022553"/>
    </source>
</evidence>
<keyword evidence="1 5" id="KW-0597">Phosphoprotein</keyword>
<dbReference type="GO" id="GO:0000160">
    <property type="term" value="P:phosphorelay signal transduction system"/>
    <property type="evidence" value="ECO:0007669"/>
    <property type="project" value="InterPro"/>
</dbReference>
<dbReference type="InterPro" id="IPR039420">
    <property type="entry name" value="WalR-like"/>
</dbReference>
<evidence type="ECO:0000259" key="8">
    <source>
        <dbReference type="PROSITE" id="PS50110"/>
    </source>
</evidence>
<dbReference type="GO" id="GO:0003677">
    <property type="term" value="F:DNA binding"/>
    <property type="evidence" value="ECO:0007669"/>
    <property type="project" value="UniProtKB-KW"/>
</dbReference>
<dbReference type="OrthoDB" id="9808843at2"/>
<dbReference type="SMART" id="SM00448">
    <property type="entry name" value="REC"/>
    <property type="match status" value="1"/>
</dbReference>
<dbReference type="PROSITE" id="PS50043">
    <property type="entry name" value="HTH_LUXR_2"/>
    <property type="match status" value="1"/>
</dbReference>
<comment type="caution">
    <text evidence="9">The sequence shown here is derived from an EMBL/GenBank/DDBJ whole genome shotgun (WGS) entry which is preliminary data.</text>
</comment>
<dbReference type="Pfam" id="PF00072">
    <property type="entry name" value="Response_reg"/>
    <property type="match status" value="1"/>
</dbReference>
<dbReference type="PANTHER" id="PTHR43214:SF24">
    <property type="entry name" value="TRANSCRIPTIONAL REGULATORY PROTEIN NARL-RELATED"/>
    <property type="match status" value="1"/>
</dbReference>
<dbReference type="PROSITE" id="PS50110">
    <property type="entry name" value="RESPONSE_REGULATORY"/>
    <property type="match status" value="1"/>
</dbReference>
<evidence type="ECO:0000256" key="6">
    <source>
        <dbReference type="SAM" id="MobiDB-lite"/>
    </source>
</evidence>
<evidence type="ECO:0000259" key="7">
    <source>
        <dbReference type="PROSITE" id="PS50043"/>
    </source>
</evidence>
<feature type="compositionally biased region" description="Basic residues" evidence="6">
    <location>
        <begin position="21"/>
        <end position="44"/>
    </location>
</feature>
<feature type="domain" description="Response regulatory" evidence="8">
    <location>
        <begin position="79"/>
        <end position="195"/>
    </location>
</feature>
<feature type="domain" description="HTH luxR-type" evidence="7">
    <location>
        <begin position="221"/>
        <end position="286"/>
    </location>
</feature>
<dbReference type="InterPro" id="IPR011006">
    <property type="entry name" value="CheY-like_superfamily"/>
</dbReference>
<dbReference type="PRINTS" id="PR00038">
    <property type="entry name" value="HTHLUXR"/>
</dbReference>
<dbReference type="PANTHER" id="PTHR43214">
    <property type="entry name" value="TWO-COMPONENT RESPONSE REGULATOR"/>
    <property type="match status" value="1"/>
</dbReference>
<dbReference type="Pfam" id="PF00196">
    <property type="entry name" value="GerE"/>
    <property type="match status" value="1"/>
</dbReference>
<sequence length="294" mass="32688">MGERSRQARSPSTAGWWRPSCRSRRVRHHRRVRHSPPALRRTRRERPDDGWFDIDSPASWGASHAGPADLDEECAVIIRVVIADDQPAVRDALRVTLDGESDIEVVSEAADGAEAVHQALWRRPDVVVMDLRMPYVDGISAIRQLADVEAPPRVLALTTFDTDEYLFGALQSGAAGFLLKDSDPELLLQAVRALHRGHGLVDPQVTTRLIHRFARLSPVHATDTQQRLTTRELEVLRQLARGLSNAEIAQALTIEEGTAKTHVASLLRKLGLPTRVRAVIYAYEHGLAPRDSDT</sequence>
<dbReference type="InterPro" id="IPR016032">
    <property type="entry name" value="Sig_transdc_resp-reg_C-effctor"/>
</dbReference>
<keyword evidence="3" id="KW-0238">DNA-binding</keyword>
<keyword evidence="4" id="KW-0804">Transcription</keyword>
<name>A0A4R4NQ57_9ACTN</name>
<organism evidence="9 10">
    <name type="scientific">Nonomuraea longispora</name>
    <dbReference type="NCBI Taxonomy" id="1848320"/>
    <lineage>
        <taxon>Bacteria</taxon>
        <taxon>Bacillati</taxon>
        <taxon>Actinomycetota</taxon>
        <taxon>Actinomycetes</taxon>
        <taxon>Streptosporangiales</taxon>
        <taxon>Streptosporangiaceae</taxon>
        <taxon>Nonomuraea</taxon>
    </lineage>
</organism>
<dbReference type="AlphaFoldDB" id="A0A4R4NQ57"/>
<dbReference type="Gene3D" id="3.40.50.2300">
    <property type="match status" value="1"/>
</dbReference>
<dbReference type="InterPro" id="IPR001789">
    <property type="entry name" value="Sig_transdc_resp-reg_receiver"/>
</dbReference>
<evidence type="ECO:0000313" key="9">
    <source>
        <dbReference type="EMBL" id="TDC11004.1"/>
    </source>
</evidence>
<feature type="modified residue" description="4-aspartylphosphate" evidence="5">
    <location>
        <position position="130"/>
    </location>
</feature>
<keyword evidence="10" id="KW-1185">Reference proteome</keyword>
<feature type="region of interest" description="Disordered" evidence="6">
    <location>
        <begin position="1"/>
        <end position="50"/>
    </location>
</feature>
<dbReference type="InterPro" id="IPR058245">
    <property type="entry name" value="NreC/VraR/RcsB-like_REC"/>
</dbReference>
<evidence type="ECO:0000256" key="4">
    <source>
        <dbReference type="ARBA" id="ARBA00023163"/>
    </source>
</evidence>
<evidence type="ECO:0000313" key="10">
    <source>
        <dbReference type="Proteomes" id="UP000295157"/>
    </source>
</evidence>
<accession>A0A4R4NQ57</accession>
<keyword evidence="2" id="KW-0805">Transcription regulation</keyword>
<dbReference type="CDD" id="cd06170">
    <property type="entry name" value="LuxR_C_like"/>
    <property type="match status" value="1"/>
</dbReference>
<evidence type="ECO:0000256" key="3">
    <source>
        <dbReference type="ARBA" id="ARBA00023125"/>
    </source>
</evidence>
<gene>
    <name evidence="9" type="ORF">E1267_02060</name>
</gene>
<dbReference type="InterPro" id="IPR000792">
    <property type="entry name" value="Tscrpt_reg_LuxR_C"/>
</dbReference>
<dbReference type="GO" id="GO:0006355">
    <property type="term" value="P:regulation of DNA-templated transcription"/>
    <property type="evidence" value="ECO:0007669"/>
    <property type="project" value="InterPro"/>
</dbReference>
<dbReference type="CDD" id="cd17535">
    <property type="entry name" value="REC_NarL-like"/>
    <property type="match status" value="1"/>
</dbReference>
<evidence type="ECO:0000256" key="2">
    <source>
        <dbReference type="ARBA" id="ARBA00023015"/>
    </source>
</evidence>
<dbReference type="Proteomes" id="UP000295157">
    <property type="component" value="Unassembled WGS sequence"/>
</dbReference>
<dbReference type="SUPFAM" id="SSF52172">
    <property type="entry name" value="CheY-like"/>
    <property type="match status" value="1"/>
</dbReference>
<dbReference type="SMART" id="SM00421">
    <property type="entry name" value="HTH_LUXR"/>
    <property type="match status" value="1"/>
</dbReference>
<reference evidence="9 10" key="1">
    <citation type="submission" date="2019-02" db="EMBL/GenBank/DDBJ databases">
        <title>Draft genome sequences of novel Actinobacteria.</title>
        <authorList>
            <person name="Sahin N."/>
            <person name="Ay H."/>
            <person name="Saygin H."/>
        </authorList>
    </citation>
    <scope>NUCLEOTIDE SEQUENCE [LARGE SCALE GENOMIC DNA]</scope>
    <source>
        <strain evidence="9 10">KC201</strain>
    </source>
</reference>
<dbReference type="SUPFAM" id="SSF46894">
    <property type="entry name" value="C-terminal effector domain of the bipartite response regulators"/>
    <property type="match status" value="1"/>
</dbReference>
<protein>
    <submittedName>
        <fullName evidence="9">Response regulator transcription factor</fullName>
    </submittedName>
</protein>
<evidence type="ECO:0000256" key="5">
    <source>
        <dbReference type="PROSITE-ProRule" id="PRU00169"/>
    </source>
</evidence>